<comment type="caution">
    <text evidence="1">The sequence shown here is derived from an EMBL/GenBank/DDBJ whole genome shotgun (WGS) entry which is preliminary data.</text>
</comment>
<evidence type="ECO:0000313" key="1">
    <source>
        <dbReference type="EMBL" id="TIH99346.1"/>
    </source>
</evidence>
<gene>
    <name evidence="1" type="ORF">FAJ39_07235</name>
</gene>
<protein>
    <submittedName>
        <fullName evidence="1">Uncharacterized protein</fullName>
    </submittedName>
</protein>
<accession>A0A4T2GLJ7</accession>
<evidence type="ECO:0000313" key="2">
    <source>
        <dbReference type="Proteomes" id="UP000305165"/>
    </source>
</evidence>
<dbReference type="EMBL" id="SSXO01000004">
    <property type="protein sequence ID" value="TIH99346.1"/>
    <property type="molecule type" value="Genomic_DNA"/>
</dbReference>
<reference evidence="1 2" key="1">
    <citation type="submission" date="2019-04" db="EMBL/GenBank/DDBJ databases">
        <title>Genome analysis of Streptococcus suis strain WUSS424.</title>
        <authorList>
            <person name="Chen H."/>
            <person name="Gao X."/>
            <person name="Wu Z."/>
        </authorList>
    </citation>
    <scope>NUCLEOTIDE SEQUENCE [LARGE SCALE GENOMIC DNA]</scope>
    <source>
        <strain evidence="1 2">WUSS424</strain>
    </source>
</reference>
<name>A0A4T2GLJ7_STRSU</name>
<sequence length="60" mass="6236">MNSVKIGLSAALASVTMIGAGQLVQADTTYMAQTYSTLEQASVKSLIQGQTITVPIEFAS</sequence>
<dbReference type="Proteomes" id="UP000305165">
    <property type="component" value="Unassembled WGS sequence"/>
</dbReference>
<proteinExistence type="predicted"/>
<organism evidence="1 2">
    <name type="scientific">Streptococcus suis</name>
    <dbReference type="NCBI Taxonomy" id="1307"/>
    <lineage>
        <taxon>Bacteria</taxon>
        <taxon>Bacillati</taxon>
        <taxon>Bacillota</taxon>
        <taxon>Bacilli</taxon>
        <taxon>Lactobacillales</taxon>
        <taxon>Streptococcaceae</taxon>
        <taxon>Streptococcus</taxon>
    </lineage>
</organism>
<dbReference type="AlphaFoldDB" id="A0A4T2GLJ7"/>